<protein>
    <submittedName>
        <fullName evidence="9">Sugar ABC transporter permease</fullName>
    </submittedName>
</protein>
<feature type="transmembrane region" description="Helical" evidence="7">
    <location>
        <begin position="269"/>
        <end position="290"/>
    </location>
</feature>
<dbReference type="SUPFAM" id="SSF161098">
    <property type="entry name" value="MetI-like"/>
    <property type="match status" value="1"/>
</dbReference>
<keyword evidence="4 7" id="KW-0812">Transmembrane</keyword>
<evidence type="ECO:0000256" key="5">
    <source>
        <dbReference type="ARBA" id="ARBA00022989"/>
    </source>
</evidence>
<sequence length="306" mass="35127">MNMATFSKREYAREREQERKIALMKASPAKPLRRKLSTLLLFVLMTLVGLLMLVPLWWMISTSLKSMQEIMSYPPTIVPEQVHWDNYIHAWQKGHFGRYALNTLLLAGIGVFSHVLSNTFVAYGFAKIRFKGKKLLFSIMLGTMMIPSFVTLIPQYILFSKLHWINTYLPLTVPGFFGSAFQIFLVRQFFMTIPNELIEAGKVDGANHFRIWWQLMLPLSLPVIATIAIMTFQGAWNDFTGPLIYINSESLFNLQIGLQAFKSTETTQWHYLMAGSVIVLLPVVLLFFLFQKYFIEGMNISSATKG</sequence>
<feature type="transmembrane region" description="Helical" evidence="7">
    <location>
        <begin position="211"/>
        <end position="232"/>
    </location>
</feature>
<dbReference type="RefSeq" id="WP_229752805.1">
    <property type="nucleotide sequence ID" value="NZ_BMHF01000016.1"/>
</dbReference>
<dbReference type="CDD" id="cd06261">
    <property type="entry name" value="TM_PBP2"/>
    <property type="match status" value="1"/>
</dbReference>
<feature type="transmembrane region" description="Helical" evidence="7">
    <location>
        <begin position="135"/>
        <end position="159"/>
    </location>
</feature>
<gene>
    <name evidence="9" type="ORF">GCM10010917_36240</name>
</gene>
<evidence type="ECO:0000256" key="4">
    <source>
        <dbReference type="ARBA" id="ARBA00022692"/>
    </source>
</evidence>
<evidence type="ECO:0000256" key="7">
    <source>
        <dbReference type="RuleBase" id="RU363032"/>
    </source>
</evidence>
<keyword evidence="5 7" id="KW-1133">Transmembrane helix</keyword>
<evidence type="ECO:0000256" key="2">
    <source>
        <dbReference type="ARBA" id="ARBA00022448"/>
    </source>
</evidence>
<keyword evidence="2 7" id="KW-0813">Transport</keyword>
<evidence type="ECO:0000313" key="10">
    <source>
        <dbReference type="Proteomes" id="UP000609323"/>
    </source>
</evidence>
<keyword evidence="10" id="KW-1185">Reference proteome</keyword>
<dbReference type="PANTHER" id="PTHR43744:SF8">
    <property type="entry name" value="SN-GLYCEROL-3-PHOSPHATE TRANSPORT SYSTEM PERMEASE PROTEIN UGPE"/>
    <property type="match status" value="1"/>
</dbReference>
<organism evidence="9 10">
    <name type="scientific">Paenibacillus physcomitrellae</name>
    <dbReference type="NCBI Taxonomy" id="1619311"/>
    <lineage>
        <taxon>Bacteria</taxon>
        <taxon>Bacillati</taxon>
        <taxon>Bacillota</taxon>
        <taxon>Bacilli</taxon>
        <taxon>Bacillales</taxon>
        <taxon>Paenibacillaceae</taxon>
        <taxon>Paenibacillus</taxon>
    </lineage>
</organism>
<dbReference type="PROSITE" id="PS50928">
    <property type="entry name" value="ABC_TM1"/>
    <property type="match status" value="1"/>
</dbReference>
<feature type="transmembrane region" description="Helical" evidence="7">
    <location>
        <begin position="39"/>
        <end position="60"/>
    </location>
</feature>
<dbReference type="InterPro" id="IPR035906">
    <property type="entry name" value="MetI-like_sf"/>
</dbReference>
<evidence type="ECO:0000256" key="6">
    <source>
        <dbReference type="ARBA" id="ARBA00023136"/>
    </source>
</evidence>
<evidence type="ECO:0000256" key="1">
    <source>
        <dbReference type="ARBA" id="ARBA00004651"/>
    </source>
</evidence>
<dbReference type="InterPro" id="IPR000515">
    <property type="entry name" value="MetI-like"/>
</dbReference>
<evidence type="ECO:0000259" key="8">
    <source>
        <dbReference type="PROSITE" id="PS50928"/>
    </source>
</evidence>
<proteinExistence type="inferred from homology"/>
<reference evidence="10" key="1">
    <citation type="journal article" date="2019" name="Int. J. Syst. Evol. Microbiol.">
        <title>The Global Catalogue of Microorganisms (GCM) 10K type strain sequencing project: providing services to taxonomists for standard genome sequencing and annotation.</title>
        <authorList>
            <consortium name="The Broad Institute Genomics Platform"/>
            <consortium name="The Broad Institute Genome Sequencing Center for Infectious Disease"/>
            <person name="Wu L."/>
            <person name="Ma J."/>
        </authorList>
    </citation>
    <scope>NUCLEOTIDE SEQUENCE [LARGE SCALE GENOMIC DNA]</scope>
    <source>
        <strain evidence="10">CGMCC 1.15044</strain>
    </source>
</reference>
<keyword evidence="6 7" id="KW-0472">Membrane</keyword>
<keyword evidence="3" id="KW-1003">Cell membrane</keyword>
<dbReference type="PANTHER" id="PTHR43744">
    <property type="entry name" value="ABC TRANSPORTER PERMEASE PROTEIN MG189-RELATED-RELATED"/>
    <property type="match status" value="1"/>
</dbReference>
<dbReference type="Proteomes" id="UP000609323">
    <property type="component" value="Unassembled WGS sequence"/>
</dbReference>
<dbReference type="Pfam" id="PF00528">
    <property type="entry name" value="BPD_transp_1"/>
    <property type="match status" value="1"/>
</dbReference>
<feature type="domain" description="ABC transmembrane type-1" evidence="8">
    <location>
        <begin position="100"/>
        <end position="290"/>
    </location>
</feature>
<accession>A0ABQ1GPT7</accession>
<dbReference type="EMBL" id="BMHF01000016">
    <property type="protein sequence ID" value="GGA47690.1"/>
    <property type="molecule type" value="Genomic_DNA"/>
</dbReference>
<dbReference type="Gene3D" id="1.10.3720.10">
    <property type="entry name" value="MetI-like"/>
    <property type="match status" value="1"/>
</dbReference>
<evidence type="ECO:0000313" key="9">
    <source>
        <dbReference type="EMBL" id="GGA47690.1"/>
    </source>
</evidence>
<comment type="similarity">
    <text evidence="7">Belongs to the binding-protein-dependent transport system permease family.</text>
</comment>
<comment type="caution">
    <text evidence="9">The sequence shown here is derived from an EMBL/GenBank/DDBJ whole genome shotgun (WGS) entry which is preliminary data.</text>
</comment>
<name>A0ABQ1GPT7_9BACL</name>
<comment type="subcellular location">
    <subcellularLocation>
        <location evidence="1 7">Cell membrane</location>
        <topology evidence="1 7">Multi-pass membrane protein</topology>
    </subcellularLocation>
</comment>
<evidence type="ECO:0000256" key="3">
    <source>
        <dbReference type="ARBA" id="ARBA00022475"/>
    </source>
</evidence>
<feature type="transmembrane region" description="Helical" evidence="7">
    <location>
        <begin position="171"/>
        <end position="190"/>
    </location>
</feature>
<feature type="transmembrane region" description="Helical" evidence="7">
    <location>
        <begin position="99"/>
        <end position="123"/>
    </location>
</feature>